<dbReference type="EC" id="5.6.2.4" evidence="8"/>
<name>A0ABY1NU36_9BACT</name>
<dbReference type="Gene3D" id="3.40.50.300">
    <property type="entry name" value="P-loop containing nucleotide triphosphate hydrolases"/>
    <property type="match status" value="2"/>
</dbReference>
<evidence type="ECO:0000256" key="3">
    <source>
        <dbReference type="ARBA" id="ARBA00022801"/>
    </source>
</evidence>
<feature type="binding site" evidence="10">
    <location>
        <begin position="22"/>
        <end position="29"/>
    </location>
    <ligand>
        <name>ATP</name>
        <dbReference type="ChEBI" id="CHEBI:30616"/>
    </ligand>
</feature>
<dbReference type="EMBL" id="FXUA01000002">
    <property type="protein sequence ID" value="SMP16949.1"/>
    <property type="molecule type" value="Genomic_DNA"/>
</dbReference>
<keyword evidence="6" id="KW-0413">Isomerase</keyword>
<dbReference type="Proteomes" id="UP001157915">
    <property type="component" value="Unassembled WGS sequence"/>
</dbReference>
<gene>
    <name evidence="12" type="ORF">SAMN06265367_102688</name>
</gene>
<evidence type="ECO:0000256" key="1">
    <source>
        <dbReference type="ARBA" id="ARBA00009922"/>
    </source>
</evidence>
<dbReference type="InterPro" id="IPR014016">
    <property type="entry name" value="UvrD-like_ATP-bd"/>
</dbReference>
<dbReference type="InterPro" id="IPR013986">
    <property type="entry name" value="DExx_box_DNA_helicase_dom_sf"/>
</dbReference>
<feature type="domain" description="UvrD-like helicase ATP-binding" evidence="11">
    <location>
        <begin position="1"/>
        <end position="309"/>
    </location>
</feature>
<dbReference type="PANTHER" id="PTHR11070">
    <property type="entry name" value="UVRD / RECB / PCRA DNA HELICASE FAMILY MEMBER"/>
    <property type="match status" value="1"/>
</dbReference>
<evidence type="ECO:0000313" key="13">
    <source>
        <dbReference type="Proteomes" id="UP001157915"/>
    </source>
</evidence>
<evidence type="ECO:0000256" key="8">
    <source>
        <dbReference type="ARBA" id="ARBA00034808"/>
    </source>
</evidence>
<sequence length="581" mass="65575">MPVTTISSDDPIQIEQHFKVTAGPGSGKTHWLVNHIDHILKDSKRLGSYRKIACITYTNIAVDTITKRLNATADRVEVSTIHGFIYRNILKPYLSFISKEFGFDVGKMDGHDDHFVSRGKLKEWIDSHPNLGQLRHPFTRDQLLKLPANLESLKSWIQSIHYTLNGTDVEIAVDNKKSFNATASSGINRVTMDKLSADLMGYKRLFWEKGRLHHDDVLFFGYKLLARYPFILKVLRAKFPYFVIDEFQDTSPIQTAIIKLLAAEQTVVGVIGDKAQSIFSFQGASPADFAGFALPGQSNYEINDNRRSTNLIVDVLNNVRTDIRQSPSRAIPGDRPAILVGSRQNAFAHVKTQCGDETIITLSRDNVMARSMMKEYNSAIPSSNLLADLFDKDSSKRAPIIVRCMKAVDLGLQNRFKEAIREMERVVIAPSRALRRKKAFQNLSYLLSQYEAFTNAPLYDFYTLVKTHIDPGITKLASGGIKIFYDSVTFAQVALFIDTNVENPESRTIHAAKGDEFDNVLVVFAKDREMSCLIAPDLSQEEQRVRYVAFSRAKSRLFISIENLDHAAMQKLIPLFDIINV</sequence>
<protein>
    <recommendedName>
        <fullName evidence="8">DNA 3'-5' helicase</fullName>
        <ecNumber evidence="8">5.6.2.4</ecNumber>
    </recommendedName>
</protein>
<keyword evidence="13" id="KW-1185">Reference proteome</keyword>
<dbReference type="PROSITE" id="PS51198">
    <property type="entry name" value="UVRD_HELICASE_ATP_BIND"/>
    <property type="match status" value="1"/>
</dbReference>
<dbReference type="SUPFAM" id="SSF52540">
    <property type="entry name" value="P-loop containing nucleoside triphosphate hydrolases"/>
    <property type="match status" value="1"/>
</dbReference>
<comment type="similarity">
    <text evidence="1">Belongs to the helicase family. UvrD subfamily.</text>
</comment>
<evidence type="ECO:0000256" key="6">
    <source>
        <dbReference type="ARBA" id="ARBA00023235"/>
    </source>
</evidence>
<dbReference type="InterPro" id="IPR000212">
    <property type="entry name" value="DNA_helicase_UvrD/REP"/>
</dbReference>
<keyword evidence="4 10" id="KW-0347">Helicase</keyword>
<evidence type="ECO:0000256" key="7">
    <source>
        <dbReference type="ARBA" id="ARBA00034617"/>
    </source>
</evidence>
<evidence type="ECO:0000313" key="12">
    <source>
        <dbReference type="EMBL" id="SMP16949.1"/>
    </source>
</evidence>
<dbReference type="InterPro" id="IPR014017">
    <property type="entry name" value="DNA_helicase_UvrD-like_C"/>
</dbReference>
<evidence type="ECO:0000259" key="11">
    <source>
        <dbReference type="PROSITE" id="PS51198"/>
    </source>
</evidence>
<comment type="caution">
    <text evidence="12">The sequence shown here is derived from an EMBL/GenBank/DDBJ whole genome shotgun (WGS) entry which is preliminary data.</text>
</comment>
<evidence type="ECO:0000256" key="2">
    <source>
        <dbReference type="ARBA" id="ARBA00022741"/>
    </source>
</evidence>
<keyword evidence="2 10" id="KW-0547">Nucleotide-binding</keyword>
<comment type="catalytic activity">
    <reaction evidence="7">
        <text>Couples ATP hydrolysis with the unwinding of duplex DNA by translocating in the 3'-5' direction.</text>
        <dbReference type="EC" id="5.6.2.4"/>
    </reaction>
</comment>
<dbReference type="RefSeq" id="WP_283412418.1">
    <property type="nucleotide sequence ID" value="NZ_FXUA01000002.1"/>
</dbReference>
<dbReference type="InterPro" id="IPR027417">
    <property type="entry name" value="P-loop_NTPase"/>
</dbReference>
<evidence type="ECO:0000256" key="5">
    <source>
        <dbReference type="ARBA" id="ARBA00022840"/>
    </source>
</evidence>
<evidence type="ECO:0000256" key="9">
    <source>
        <dbReference type="ARBA" id="ARBA00048988"/>
    </source>
</evidence>
<evidence type="ECO:0000256" key="4">
    <source>
        <dbReference type="ARBA" id="ARBA00022806"/>
    </source>
</evidence>
<dbReference type="Pfam" id="PF00580">
    <property type="entry name" value="UvrD-helicase"/>
    <property type="match status" value="1"/>
</dbReference>
<dbReference type="PANTHER" id="PTHR11070:SF3">
    <property type="entry name" value="DNA 3'-5' HELICASE"/>
    <property type="match status" value="1"/>
</dbReference>
<evidence type="ECO:0000256" key="10">
    <source>
        <dbReference type="PROSITE-ProRule" id="PRU00560"/>
    </source>
</evidence>
<dbReference type="Gene3D" id="1.10.10.160">
    <property type="match status" value="1"/>
</dbReference>
<keyword evidence="5 10" id="KW-0067">ATP-binding</keyword>
<accession>A0ABY1NU36</accession>
<comment type="catalytic activity">
    <reaction evidence="9">
        <text>ATP + H2O = ADP + phosphate + H(+)</text>
        <dbReference type="Rhea" id="RHEA:13065"/>
        <dbReference type="ChEBI" id="CHEBI:15377"/>
        <dbReference type="ChEBI" id="CHEBI:15378"/>
        <dbReference type="ChEBI" id="CHEBI:30616"/>
        <dbReference type="ChEBI" id="CHEBI:43474"/>
        <dbReference type="ChEBI" id="CHEBI:456216"/>
        <dbReference type="EC" id="5.6.2.4"/>
    </reaction>
</comment>
<reference evidence="12 13" key="1">
    <citation type="submission" date="2017-05" db="EMBL/GenBank/DDBJ databases">
        <authorList>
            <person name="Varghese N."/>
            <person name="Submissions S."/>
        </authorList>
    </citation>
    <scope>NUCLEOTIDE SEQUENCE [LARGE SCALE GENOMIC DNA]</scope>
    <source>
        <strain evidence="12 13">DSM 15360</strain>
    </source>
</reference>
<keyword evidence="3 10" id="KW-0378">Hydrolase</keyword>
<proteinExistence type="inferred from homology"/>
<dbReference type="Pfam" id="PF13361">
    <property type="entry name" value="UvrD_C"/>
    <property type="match status" value="1"/>
</dbReference>
<organism evidence="12 13">
    <name type="scientific">Algoriphagus winogradskyi</name>
    <dbReference type="NCBI Taxonomy" id="237017"/>
    <lineage>
        <taxon>Bacteria</taxon>
        <taxon>Pseudomonadati</taxon>
        <taxon>Bacteroidota</taxon>
        <taxon>Cytophagia</taxon>
        <taxon>Cytophagales</taxon>
        <taxon>Cyclobacteriaceae</taxon>
        <taxon>Algoriphagus</taxon>
    </lineage>
</organism>
<dbReference type="GO" id="GO:0004386">
    <property type="term" value="F:helicase activity"/>
    <property type="evidence" value="ECO:0007669"/>
    <property type="project" value="UniProtKB-KW"/>
</dbReference>